<name>A0A9N9G6C2_9GLOM</name>
<feature type="transmembrane region" description="Helical" evidence="6">
    <location>
        <begin position="158"/>
        <end position="175"/>
    </location>
</feature>
<accession>A0A9N9G6C2</accession>
<keyword evidence="3 6" id="KW-1133">Transmembrane helix</keyword>
<evidence type="ECO:0000313" key="8">
    <source>
        <dbReference type="EMBL" id="CAG8583765.1"/>
    </source>
</evidence>
<evidence type="ECO:0000256" key="5">
    <source>
        <dbReference type="SAM" id="MobiDB-lite"/>
    </source>
</evidence>
<comment type="caution">
    <text evidence="8">The sequence shown here is derived from an EMBL/GenBank/DDBJ whole genome shotgun (WGS) entry which is preliminary data.</text>
</comment>
<feature type="compositionally biased region" description="Polar residues" evidence="5">
    <location>
        <begin position="197"/>
        <end position="221"/>
    </location>
</feature>
<comment type="subcellular location">
    <subcellularLocation>
        <location evidence="1">Membrane</location>
        <topology evidence="1">Multi-pass membrane protein</topology>
    </subcellularLocation>
</comment>
<feature type="transmembrane region" description="Helical" evidence="6">
    <location>
        <begin position="53"/>
        <end position="76"/>
    </location>
</feature>
<proteinExistence type="predicted"/>
<dbReference type="PROSITE" id="PS51225">
    <property type="entry name" value="MARVEL"/>
    <property type="match status" value="1"/>
</dbReference>
<dbReference type="InterPro" id="IPR008253">
    <property type="entry name" value="Marvel"/>
</dbReference>
<dbReference type="GO" id="GO:0016020">
    <property type="term" value="C:membrane"/>
    <property type="evidence" value="ECO:0007669"/>
    <property type="project" value="UniProtKB-SubCell"/>
</dbReference>
<organism evidence="8 9">
    <name type="scientific">Funneliformis caledonium</name>
    <dbReference type="NCBI Taxonomy" id="1117310"/>
    <lineage>
        <taxon>Eukaryota</taxon>
        <taxon>Fungi</taxon>
        <taxon>Fungi incertae sedis</taxon>
        <taxon>Mucoromycota</taxon>
        <taxon>Glomeromycotina</taxon>
        <taxon>Glomeromycetes</taxon>
        <taxon>Glomerales</taxon>
        <taxon>Glomeraceae</taxon>
        <taxon>Funneliformis</taxon>
    </lineage>
</organism>
<sequence>MAYDETDKLEIPITKLQWGLRGLQMFFAFIAMATISAVIGWDNKFFSASLLSVFFLFILIISIFFAAAIVVIPHLYLTKGKFISAARALRIPRIEFVLSAIWAVLILIVTFLLTIDATLLRKCDPFDQKYAEYNRGPNNETFIKGLPNICRTQRAANAFGWLALTAWLCSLVLIANDWRKNRRQPATQGPTIFPDNRPSNTSSSTLEHNLSDTATQPTQEN</sequence>
<dbReference type="OrthoDB" id="2218151at2759"/>
<keyword evidence="9" id="KW-1185">Reference proteome</keyword>
<evidence type="ECO:0000256" key="3">
    <source>
        <dbReference type="ARBA" id="ARBA00022989"/>
    </source>
</evidence>
<dbReference type="AlphaFoldDB" id="A0A9N9G6C2"/>
<keyword evidence="2 6" id="KW-0812">Transmembrane</keyword>
<dbReference type="EMBL" id="CAJVPQ010002105">
    <property type="protein sequence ID" value="CAG8583765.1"/>
    <property type="molecule type" value="Genomic_DNA"/>
</dbReference>
<feature type="region of interest" description="Disordered" evidence="5">
    <location>
        <begin position="185"/>
        <end position="221"/>
    </location>
</feature>
<dbReference type="Proteomes" id="UP000789570">
    <property type="component" value="Unassembled WGS sequence"/>
</dbReference>
<evidence type="ECO:0000256" key="4">
    <source>
        <dbReference type="ARBA" id="ARBA00023136"/>
    </source>
</evidence>
<dbReference type="Pfam" id="PF01284">
    <property type="entry name" value="MARVEL"/>
    <property type="match status" value="1"/>
</dbReference>
<evidence type="ECO:0000256" key="2">
    <source>
        <dbReference type="ARBA" id="ARBA00022692"/>
    </source>
</evidence>
<feature type="transmembrane region" description="Helical" evidence="6">
    <location>
        <begin position="96"/>
        <end position="115"/>
    </location>
</feature>
<protein>
    <submittedName>
        <fullName evidence="8">11803_t:CDS:1</fullName>
    </submittedName>
</protein>
<evidence type="ECO:0000256" key="6">
    <source>
        <dbReference type="SAM" id="Phobius"/>
    </source>
</evidence>
<feature type="transmembrane region" description="Helical" evidence="6">
    <location>
        <begin position="23"/>
        <end position="41"/>
    </location>
</feature>
<evidence type="ECO:0000256" key="1">
    <source>
        <dbReference type="ARBA" id="ARBA00004141"/>
    </source>
</evidence>
<keyword evidence="4 6" id="KW-0472">Membrane</keyword>
<gene>
    <name evidence="8" type="ORF">FCALED_LOCUS7735</name>
</gene>
<feature type="domain" description="MARVEL" evidence="7">
    <location>
        <begin position="12"/>
        <end position="179"/>
    </location>
</feature>
<evidence type="ECO:0000313" key="9">
    <source>
        <dbReference type="Proteomes" id="UP000789570"/>
    </source>
</evidence>
<reference evidence="8" key="1">
    <citation type="submission" date="2021-06" db="EMBL/GenBank/DDBJ databases">
        <authorList>
            <person name="Kallberg Y."/>
            <person name="Tangrot J."/>
            <person name="Rosling A."/>
        </authorList>
    </citation>
    <scope>NUCLEOTIDE SEQUENCE</scope>
    <source>
        <strain evidence="8">UK204</strain>
    </source>
</reference>
<evidence type="ECO:0000259" key="7">
    <source>
        <dbReference type="PROSITE" id="PS51225"/>
    </source>
</evidence>